<dbReference type="Proteomes" id="UP000002668">
    <property type="component" value="Genome"/>
</dbReference>
<dbReference type="OMA" id="FYVCPAH"/>
<dbReference type="AlphaFoldDB" id="E5R473"/>
<protein>
    <recommendedName>
        <fullName evidence="4">DUF1742-domain-containing protein</fullName>
    </recommendedName>
</protein>
<organism evidence="3">
    <name type="scientific">Leptosphaeria maculans (strain JN3 / isolate v23.1.3 / race Av1-4-5-6-7-8)</name>
    <name type="common">Blackleg fungus</name>
    <name type="synonym">Phoma lingam</name>
    <dbReference type="NCBI Taxonomy" id="985895"/>
    <lineage>
        <taxon>Eukaryota</taxon>
        <taxon>Fungi</taxon>
        <taxon>Dikarya</taxon>
        <taxon>Ascomycota</taxon>
        <taxon>Pezizomycotina</taxon>
        <taxon>Dothideomycetes</taxon>
        <taxon>Pleosporomycetidae</taxon>
        <taxon>Pleosporales</taxon>
        <taxon>Pleosporineae</taxon>
        <taxon>Leptosphaeriaceae</taxon>
        <taxon>Plenodomus</taxon>
        <taxon>Plenodomus lingam/Leptosphaeria maculans species complex</taxon>
    </lineage>
</organism>
<evidence type="ECO:0000313" key="3">
    <source>
        <dbReference type="Proteomes" id="UP000002668"/>
    </source>
</evidence>
<evidence type="ECO:0000313" key="2">
    <source>
        <dbReference type="EMBL" id="CBX91841.1"/>
    </source>
</evidence>
<sequence length="230" mass="26852">MNSTRGLAPELAGERRPAPLCTLSEQHSLPQLTADRFNSSWCEMALENTWHLRRVADNASKACWICYKPTTNVLITPNNKDFFYTCSGHLKDRGFCHPDADEVAEIEAKKKEEFDREIEAVKKEYEEKQKAKREKRKNKDKEKDKEKEKESKSKDEEEDKQDEKAKEDKIKELTKSKEKSEAELGPRIFHLHKNFYQMRVDKLRSAEIAKRNRERLSNPANFPSVPSNLP</sequence>
<feature type="compositionally biased region" description="Basic and acidic residues" evidence="1">
    <location>
        <begin position="137"/>
        <end position="184"/>
    </location>
</feature>
<dbReference type="GeneID" id="13283881"/>
<reference evidence="3" key="1">
    <citation type="journal article" date="2011" name="Nat. Commun.">
        <title>Effector diversification within compartments of the Leptosphaeria maculans genome affected by Repeat-Induced Point mutations.</title>
        <authorList>
            <person name="Rouxel T."/>
            <person name="Grandaubert J."/>
            <person name="Hane J.K."/>
            <person name="Hoede C."/>
            <person name="van de Wouw A.P."/>
            <person name="Couloux A."/>
            <person name="Dominguez V."/>
            <person name="Anthouard V."/>
            <person name="Bally P."/>
            <person name="Bourras S."/>
            <person name="Cozijnsen A.J."/>
            <person name="Ciuffetti L.M."/>
            <person name="Degrave A."/>
            <person name="Dilmaghani A."/>
            <person name="Duret L."/>
            <person name="Fudal I."/>
            <person name="Goodwin S.B."/>
            <person name="Gout L."/>
            <person name="Glaser N."/>
            <person name="Linglin J."/>
            <person name="Kema G.H.J."/>
            <person name="Lapalu N."/>
            <person name="Lawrence C.B."/>
            <person name="May K."/>
            <person name="Meyer M."/>
            <person name="Ollivier B."/>
            <person name="Poulain J."/>
            <person name="Schoch C.L."/>
            <person name="Simon A."/>
            <person name="Spatafora J.W."/>
            <person name="Stachowiak A."/>
            <person name="Turgeon B.G."/>
            <person name="Tyler B.M."/>
            <person name="Vincent D."/>
            <person name="Weissenbach J."/>
            <person name="Amselem J."/>
            <person name="Quesneville H."/>
            <person name="Oliver R.P."/>
            <person name="Wincker P."/>
            <person name="Balesdent M.-H."/>
            <person name="Howlett B.J."/>
        </authorList>
    </citation>
    <scope>NUCLEOTIDE SEQUENCE [LARGE SCALE GENOMIC DNA]</scope>
    <source>
        <strain evidence="3">JN3 / isolate v23.1.3 / race Av1-4-5-6-7-8</strain>
    </source>
</reference>
<evidence type="ECO:0000256" key="1">
    <source>
        <dbReference type="SAM" id="MobiDB-lite"/>
    </source>
</evidence>
<dbReference type="InParanoid" id="E5R473"/>
<gene>
    <name evidence="2" type="ORF">LEMA_P045470.1</name>
</gene>
<dbReference type="OrthoDB" id="2158714at2759"/>
<dbReference type="GO" id="GO:0005768">
    <property type="term" value="C:endosome"/>
    <property type="evidence" value="ECO:0007669"/>
    <property type="project" value="TreeGrafter"/>
</dbReference>
<dbReference type="eggNOG" id="ENOG502S7NV">
    <property type="taxonomic scope" value="Eukaryota"/>
</dbReference>
<dbReference type="PANTHER" id="PTHR28218">
    <property type="entry name" value="VPS4-ASSOCIATED PROTEIN 1"/>
    <property type="match status" value="1"/>
</dbReference>
<dbReference type="InterPro" id="IPR013640">
    <property type="entry name" value="Vfa1"/>
</dbReference>
<feature type="region of interest" description="Disordered" evidence="1">
    <location>
        <begin position="126"/>
        <end position="195"/>
    </location>
</feature>
<dbReference type="EMBL" id="FP929083">
    <property type="protein sequence ID" value="CBX91841.1"/>
    <property type="molecule type" value="Genomic_DNA"/>
</dbReference>
<accession>E5R473</accession>
<evidence type="ECO:0008006" key="4">
    <source>
        <dbReference type="Google" id="ProtNLM"/>
    </source>
</evidence>
<proteinExistence type="predicted"/>
<dbReference type="HOGENOM" id="CLU_088285_2_0_1"/>
<keyword evidence="3" id="KW-1185">Reference proteome</keyword>
<dbReference type="PANTHER" id="PTHR28218:SF1">
    <property type="entry name" value="VPS4-ASSOCIATED PROTEIN 1"/>
    <property type="match status" value="1"/>
</dbReference>
<name>E5R473_LEPMJ</name>
<feature type="compositionally biased region" description="Polar residues" evidence="1">
    <location>
        <begin position="218"/>
        <end position="230"/>
    </location>
</feature>
<dbReference type="GO" id="GO:0007034">
    <property type="term" value="P:vacuolar transport"/>
    <property type="evidence" value="ECO:0007669"/>
    <property type="project" value="TreeGrafter"/>
</dbReference>
<dbReference type="VEuPathDB" id="FungiDB:LEMA_P045470.1"/>
<dbReference type="Pfam" id="PF08432">
    <property type="entry name" value="Vfa1"/>
    <property type="match status" value="1"/>
</dbReference>
<feature type="region of interest" description="Disordered" evidence="1">
    <location>
        <begin position="211"/>
        <end position="230"/>
    </location>
</feature>